<evidence type="ECO:0000313" key="2">
    <source>
        <dbReference type="EMBL" id="KAJ7670292.1"/>
    </source>
</evidence>
<evidence type="ECO:0000313" key="3">
    <source>
        <dbReference type="Proteomes" id="UP001221757"/>
    </source>
</evidence>
<dbReference type="AlphaFoldDB" id="A0AAD7G5Q7"/>
<accession>A0AAD7G5Q7</accession>
<dbReference type="EMBL" id="JARKIE010000182">
    <property type="protein sequence ID" value="KAJ7670292.1"/>
    <property type="molecule type" value="Genomic_DNA"/>
</dbReference>
<feature type="region of interest" description="Disordered" evidence="1">
    <location>
        <begin position="43"/>
        <end position="70"/>
    </location>
</feature>
<reference evidence="2" key="1">
    <citation type="submission" date="2023-03" db="EMBL/GenBank/DDBJ databases">
        <title>Massive genome expansion in bonnet fungi (Mycena s.s.) driven by repeated elements and novel gene families across ecological guilds.</title>
        <authorList>
            <consortium name="Lawrence Berkeley National Laboratory"/>
            <person name="Harder C.B."/>
            <person name="Miyauchi S."/>
            <person name="Viragh M."/>
            <person name="Kuo A."/>
            <person name="Thoen E."/>
            <person name="Andreopoulos B."/>
            <person name="Lu D."/>
            <person name="Skrede I."/>
            <person name="Drula E."/>
            <person name="Henrissat B."/>
            <person name="Morin E."/>
            <person name="Kohler A."/>
            <person name="Barry K."/>
            <person name="LaButti K."/>
            <person name="Morin E."/>
            <person name="Salamov A."/>
            <person name="Lipzen A."/>
            <person name="Mereny Z."/>
            <person name="Hegedus B."/>
            <person name="Baldrian P."/>
            <person name="Stursova M."/>
            <person name="Weitz H."/>
            <person name="Taylor A."/>
            <person name="Grigoriev I.V."/>
            <person name="Nagy L.G."/>
            <person name="Martin F."/>
            <person name="Kauserud H."/>
        </authorList>
    </citation>
    <scope>NUCLEOTIDE SEQUENCE</scope>
    <source>
        <strain evidence="2">CBHHK067</strain>
    </source>
</reference>
<organism evidence="2 3">
    <name type="scientific">Mycena rosella</name>
    <name type="common">Pink bonnet</name>
    <name type="synonym">Agaricus rosellus</name>
    <dbReference type="NCBI Taxonomy" id="1033263"/>
    <lineage>
        <taxon>Eukaryota</taxon>
        <taxon>Fungi</taxon>
        <taxon>Dikarya</taxon>
        <taxon>Basidiomycota</taxon>
        <taxon>Agaricomycotina</taxon>
        <taxon>Agaricomycetes</taxon>
        <taxon>Agaricomycetidae</taxon>
        <taxon>Agaricales</taxon>
        <taxon>Marasmiineae</taxon>
        <taxon>Mycenaceae</taxon>
        <taxon>Mycena</taxon>
    </lineage>
</organism>
<evidence type="ECO:0000256" key="1">
    <source>
        <dbReference type="SAM" id="MobiDB-lite"/>
    </source>
</evidence>
<proteinExistence type="predicted"/>
<comment type="caution">
    <text evidence="2">The sequence shown here is derived from an EMBL/GenBank/DDBJ whole genome shotgun (WGS) entry which is preliminary data.</text>
</comment>
<gene>
    <name evidence="2" type="ORF">B0H17DRAFT_1209397</name>
</gene>
<name>A0AAD7G5Q7_MYCRO</name>
<dbReference type="Proteomes" id="UP001221757">
    <property type="component" value="Unassembled WGS sequence"/>
</dbReference>
<keyword evidence="3" id="KW-1185">Reference proteome</keyword>
<sequence length="664" mass="71607">MLSGVTVAESTAQKDELILARNDINMISQSAALSAAQYEPRGLPHRRFRDPHLPPATPAHDCPQSQQLPRPRVPRAGLVERVPLTRAAPLVFARRLHRRTPSALPPILRLLPPSVVHLVLGVTVVPPSLLATISAALPALHMLCVDVHLDTFHPRTVERRILGAPARHHSQHSALHMLCVDAPLDAHLATFHPGTVERRTLGASLCTTLRLPPGLGAPLWTLRLGAQLAGASVTEICQSAQEAVEGFPPAYDPTPWRRWVVEWTGGGGEVDVGMDGHDALPVEEVMQHLLTALPLLQPLQTRAVFPALQQDAVPVWLSRMTNSSLHKCPDEHPALMPPRRALCEAPALLIAVASEAPGGGEGPGTPRARSRALLTAATRTDLTTPAPPCFPHLTPAGVHLLRYALVLAPHPATRLRLVACPRRMNRTFVLWPQSWRATGSGSPKTPANTFRAVNTAISARVSNVALPMCGSTTHPSVRGFELCVAHEFRCGTGTRGIDAVRNAEGDEDVSCCSDSSETWRTLLRLAGLWRDFTRGPATTANPSTLVVYPAMLSQVLTPDRDGVGGVNCPSRLTQHNVLKGEAIACLPFTTTTMSSDVPTAKKIALGLHIDVRDLALQSLSLQKRLDELNAAHLHLISVFDTLTTAHGALVEVQKTLVSCHDRLK</sequence>
<protein>
    <submittedName>
        <fullName evidence="2">Uncharacterized protein</fullName>
    </submittedName>
</protein>